<dbReference type="PROSITE" id="PS50222">
    <property type="entry name" value="EF_HAND_2"/>
    <property type="match status" value="1"/>
</dbReference>
<reference evidence="3 4" key="1">
    <citation type="submission" date="2020-04" db="EMBL/GenBank/DDBJ databases">
        <title>Whole-genome sequencing of Vibrio spp. from China reveals different genetic environments of blaCTX-M-14 among diverse lineages.</title>
        <authorList>
            <person name="Zheng Z."/>
            <person name="Ye L."/>
            <person name="Chen S."/>
        </authorList>
    </citation>
    <scope>NUCLEOTIDE SEQUENCE [LARGE SCALE GENOMIC DNA]</scope>
    <source>
        <strain evidence="3 4">Vb1636</strain>
    </source>
</reference>
<dbReference type="EMBL" id="JABCMA010000039">
    <property type="protein sequence ID" value="NMR76262.1"/>
    <property type="molecule type" value="Genomic_DNA"/>
</dbReference>
<dbReference type="Pfam" id="PF06791">
    <property type="entry name" value="TMP_2"/>
    <property type="match status" value="1"/>
</dbReference>
<accession>A0A7Y0MZH2</accession>
<evidence type="ECO:0000313" key="4">
    <source>
        <dbReference type="Proteomes" id="UP000565155"/>
    </source>
</evidence>
<evidence type="ECO:0000313" key="3">
    <source>
        <dbReference type="EMBL" id="NMR76262.1"/>
    </source>
</evidence>
<sequence length="783" mass="84978">MATAHVADLVTTMRADTAKFDKDVENTKQRLRGYTTEAKKSTKQNSSLSDSFKHASGQAAQLPGPLGSISGQVDSMVGTVTSLGFAWTAAGTAVAAAIGAFAAGLPTLAETERRMLQQEQLIKATGFSSGYTAQQLDELARSVAMSTLTSTQEASKAIGVMLTFRSVMNDQNNTFERTIYLAQDMASVMGGDITSAAKQLGKALEMPSTGMSALKESGVSFTQSQIDMVKAMEESGRIAEAQAFILDELDNQIGGAAGAEAGGLIGTVDTFGQSVEEAFEAFATWTEMKPVVQDVINEINEGLKVVKDFFAPTTTDEALDLMSERVKIMHEMNKATKEAGGQQNLGSYFGYTKSDWFNDQRRLTEIDARLKELSDARDKRLKEEKEAQDKAEQAAADRQKQRDAEKAERDKKLADEKAENERKRRKAKEAAEKDADAKARARDQEQTDAWLIELQRRNMSEMELLNAKYMDEAMKLADKKQNDLITEEEFQQSLQEIQQYYAEQRQEMIKQNLEEQEEEQKGFWGRYYESMQESATNTDELWRQTFDNFTTGFGNAFASAILDSQNAGDAFKNMAKGMAQSMLAALGKIMAQRLVMWALEKTLMKSEAASEVTRVASEGTSASILSGIHAYSSTAAIPVFGPAMAPAAAGAAVAATAPMVASAVSAASAGFAGAFDNGGYIPAGQWGVTGEYGPEITLGPSHIMGRKQTMSMLQDARQGDSNSGPASVVVNLIEDASRAGTVEQSNDGDLVTLDIKVAKILQSSSTHTSQVMQTRYRNQQYGS</sequence>
<dbReference type="AlphaFoldDB" id="A0A7Y0MZH2"/>
<evidence type="ECO:0000259" key="2">
    <source>
        <dbReference type="PROSITE" id="PS50222"/>
    </source>
</evidence>
<organism evidence="3 4">
    <name type="scientific">Vibrio alginolyticus</name>
    <dbReference type="NCBI Taxonomy" id="663"/>
    <lineage>
        <taxon>Bacteria</taxon>
        <taxon>Pseudomonadati</taxon>
        <taxon>Pseudomonadota</taxon>
        <taxon>Gammaproteobacteria</taxon>
        <taxon>Vibrionales</taxon>
        <taxon>Vibrionaceae</taxon>
        <taxon>Vibrio</taxon>
    </lineage>
</organism>
<comment type="caution">
    <text evidence="3">The sequence shown here is derived from an EMBL/GenBank/DDBJ whole genome shotgun (WGS) entry which is preliminary data.</text>
</comment>
<gene>
    <name evidence="3" type="ORF">HKB35_21860</name>
</gene>
<feature type="domain" description="EF-hand" evidence="2">
    <location>
        <begin position="465"/>
        <end position="500"/>
    </location>
</feature>
<dbReference type="InterPro" id="IPR009628">
    <property type="entry name" value="Phage_tape_measure_N"/>
</dbReference>
<protein>
    <submittedName>
        <fullName evidence="3">Phage tail tape measure protein</fullName>
    </submittedName>
</protein>
<proteinExistence type="predicted"/>
<dbReference type="RefSeq" id="WP_169629123.1">
    <property type="nucleotide sequence ID" value="NZ_JABCMA010000039.1"/>
</dbReference>
<feature type="region of interest" description="Disordered" evidence="1">
    <location>
        <begin position="31"/>
        <end position="59"/>
    </location>
</feature>
<name>A0A7Y0MZH2_VIBAL</name>
<evidence type="ECO:0000256" key="1">
    <source>
        <dbReference type="SAM" id="MobiDB-lite"/>
    </source>
</evidence>
<dbReference type="InterPro" id="IPR002048">
    <property type="entry name" value="EF_hand_dom"/>
</dbReference>
<dbReference type="GO" id="GO:0005509">
    <property type="term" value="F:calcium ion binding"/>
    <property type="evidence" value="ECO:0007669"/>
    <property type="project" value="InterPro"/>
</dbReference>
<feature type="region of interest" description="Disordered" evidence="1">
    <location>
        <begin position="379"/>
        <end position="444"/>
    </location>
</feature>
<dbReference type="Proteomes" id="UP000565155">
    <property type="component" value="Unassembled WGS sequence"/>
</dbReference>